<keyword evidence="3" id="KW-1185">Reference proteome</keyword>
<reference evidence="2 3" key="1">
    <citation type="journal article" date="2024" name="Commun. Biol.">
        <title>Comparative genomic analysis of thermophilic fungi reveals convergent evolutionary adaptations and gene losses.</title>
        <authorList>
            <person name="Steindorff A.S."/>
            <person name="Aguilar-Pontes M.V."/>
            <person name="Robinson A.J."/>
            <person name="Andreopoulos B."/>
            <person name="LaButti K."/>
            <person name="Kuo A."/>
            <person name="Mondo S."/>
            <person name="Riley R."/>
            <person name="Otillar R."/>
            <person name="Haridas S."/>
            <person name="Lipzen A."/>
            <person name="Grimwood J."/>
            <person name="Schmutz J."/>
            <person name="Clum A."/>
            <person name="Reid I.D."/>
            <person name="Moisan M.C."/>
            <person name="Butler G."/>
            <person name="Nguyen T.T.M."/>
            <person name="Dewar K."/>
            <person name="Conant G."/>
            <person name="Drula E."/>
            <person name="Henrissat B."/>
            <person name="Hansel C."/>
            <person name="Singer S."/>
            <person name="Hutchinson M.I."/>
            <person name="de Vries R.P."/>
            <person name="Natvig D.O."/>
            <person name="Powell A.J."/>
            <person name="Tsang A."/>
            <person name="Grigoriev I.V."/>
        </authorList>
    </citation>
    <scope>NUCLEOTIDE SEQUENCE [LARGE SCALE GENOMIC DNA]</scope>
    <source>
        <strain evidence="2 3">CBS 620.91</strain>
    </source>
</reference>
<protein>
    <submittedName>
        <fullName evidence="2">Uncharacterized protein</fullName>
    </submittedName>
</protein>
<sequence>MDGCARGKALLGLCPALSGFQVVSPHLTIPTVVHPTAQIPALAGWLLPPGTGFAFRDFHLVPPALSPCFLVTCSRPPCPWSVLPDLLPIPTTPHPKSKKKSVFCFFLVFLPFLPLHHPHISVGLVCSVFFPFSAIFSTSILLRCFFAVLVSHLAWCCFPQSSQTAV</sequence>
<accession>A0ABR3V8B9</accession>
<comment type="caution">
    <text evidence="2">The sequence shown here is derived from an EMBL/GenBank/DDBJ whole genome shotgun (WGS) entry which is preliminary data.</text>
</comment>
<dbReference type="Proteomes" id="UP001583172">
    <property type="component" value="Unassembled WGS sequence"/>
</dbReference>
<evidence type="ECO:0000313" key="2">
    <source>
        <dbReference type="EMBL" id="KAL1837812.1"/>
    </source>
</evidence>
<dbReference type="EMBL" id="JAZGSY010000261">
    <property type="protein sequence ID" value="KAL1837812.1"/>
    <property type="molecule type" value="Genomic_DNA"/>
</dbReference>
<feature type="transmembrane region" description="Helical" evidence="1">
    <location>
        <begin position="102"/>
        <end position="120"/>
    </location>
</feature>
<evidence type="ECO:0000313" key="3">
    <source>
        <dbReference type="Proteomes" id="UP001583172"/>
    </source>
</evidence>
<keyword evidence="1" id="KW-0812">Transmembrane</keyword>
<gene>
    <name evidence="2" type="ORF">VTJ49DRAFT_3377</name>
</gene>
<evidence type="ECO:0000256" key="1">
    <source>
        <dbReference type="SAM" id="Phobius"/>
    </source>
</evidence>
<name>A0ABR3V8B9_HUMIN</name>
<organism evidence="2 3">
    <name type="scientific">Humicola insolens</name>
    <name type="common">Soft-rot fungus</name>
    <dbReference type="NCBI Taxonomy" id="85995"/>
    <lineage>
        <taxon>Eukaryota</taxon>
        <taxon>Fungi</taxon>
        <taxon>Dikarya</taxon>
        <taxon>Ascomycota</taxon>
        <taxon>Pezizomycotina</taxon>
        <taxon>Sordariomycetes</taxon>
        <taxon>Sordariomycetidae</taxon>
        <taxon>Sordariales</taxon>
        <taxon>Chaetomiaceae</taxon>
        <taxon>Mycothermus</taxon>
    </lineage>
</organism>
<keyword evidence="1" id="KW-0472">Membrane</keyword>
<keyword evidence="1" id="KW-1133">Transmembrane helix</keyword>
<proteinExistence type="predicted"/>